<dbReference type="GO" id="GO:0043021">
    <property type="term" value="F:ribonucleoprotein complex binding"/>
    <property type="evidence" value="ECO:0007669"/>
    <property type="project" value="UniProtKB-UniRule"/>
</dbReference>
<dbReference type="Proteomes" id="UP000759131">
    <property type="component" value="Unassembled WGS sequence"/>
</dbReference>
<dbReference type="OrthoDB" id="10251381at2759"/>
<dbReference type="InterPro" id="IPR020472">
    <property type="entry name" value="WD40_PAC1"/>
</dbReference>
<evidence type="ECO:0000256" key="8">
    <source>
        <dbReference type="SAM" id="MobiDB-lite"/>
    </source>
</evidence>
<dbReference type="GO" id="GO:0030687">
    <property type="term" value="C:preribosome, large subunit precursor"/>
    <property type="evidence" value="ECO:0007669"/>
    <property type="project" value="UniProtKB-UniRule"/>
</dbReference>
<evidence type="ECO:0000313" key="11">
    <source>
        <dbReference type="EMBL" id="CAD7625564.1"/>
    </source>
</evidence>
<evidence type="ECO:0000256" key="1">
    <source>
        <dbReference type="ARBA" id="ARBA00022517"/>
    </source>
</evidence>
<dbReference type="GO" id="GO:0000463">
    <property type="term" value="P:maturation of LSU-rRNA from tricistronic rRNA transcript (SSU-rRNA, 5.8S rRNA, LSU-rRNA)"/>
    <property type="evidence" value="ECO:0007669"/>
    <property type="project" value="UniProtKB-UniRule"/>
</dbReference>
<dbReference type="Gene3D" id="2.130.10.10">
    <property type="entry name" value="YVTN repeat-like/Quinoprotein amine dehydrogenase"/>
    <property type="match status" value="3"/>
</dbReference>
<dbReference type="GO" id="GO:0005654">
    <property type="term" value="C:nucleoplasm"/>
    <property type="evidence" value="ECO:0007669"/>
    <property type="project" value="UniProtKB-SubCell"/>
</dbReference>
<feature type="repeat" description="WD" evidence="7">
    <location>
        <begin position="454"/>
        <end position="502"/>
    </location>
</feature>
<evidence type="ECO:0000313" key="12">
    <source>
        <dbReference type="Proteomes" id="UP000759131"/>
    </source>
</evidence>
<protein>
    <recommendedName>
        <fullName evidence="6">Ribosome biogenesis protein WDR12 homolog</fullName>
    </recommendedName>
</protein>
<dbReference type="AlphaFoldDB" id="A0A7R9PYK4"/>
<dbReference type="InterPro" id="IPR019775">
    <property type="entry name" value="WD40_repeat_CS"/>
</dbReference>
<keyword evidence="2 6" id="KW-0698">rRNA processing</keyword>
<name>A0A7R9PYK4_9ACAR</name>
<dbReference type="PANTHER" id="PTHR19855">
    <property type="entry name" value="WD40 REPEAT PROTEIN 12, 37"/>
    <property type="match status" value="1"/>
</dbReference>
<dbReference type="Pfam" id="PF00400">
    <property type="entry name" value="WD40"/>
    <property type="match status" value="6"/>
</dbReference>
<comment type="function">
    <text evidence="6">Required for maturation of ribosomal RNAs and formation of the large ribosomal subunit.</text>
</comment>
<evidence type="ECO:0000259" key="10">
    <source>
        <dbReference type="Pfam" id="PF08154"/>
    </source>
</evidence>
<dbReference type="EMBL" id="OC857729">
    <property type="protein sequence ID" value="CAD7625564.1"/>
    <property type="molecule type" value="Genomic_DNA"/>
</dbReference>
<dbReference type="InterPro" id="IPR012972">
    <property type="entry name" value="NLE"/>
</dbReference>
<keyword evidence="1 6" id="KW-0690">Ribosome biogenesis</keyword>
<comment type="similarity">
    <text evidence="6">Belongs to the WD repeat WDR12/YTM1 family.</text>
</comment>
<evidence type="ECO:0000256" key="6">
    <source>
        <dbReference type="HAMAP-Rule" id="MF_03029"/>
    </source>
</evidence>
<dbReference type="PRINTS" id="PR00320">
    <property type="entry name" value="GPROTEINBRPT"/>
</dbReference>
<evidence type="ECO:0000256" key="9">
    <source>
        <dbReference type="SAM" id="SignalP"/>
    </source>
</evidence>
<dbReference type="GO" id="GO:0000466">
    <property type="term" value="P:maturation of 5.8S rRNA from tricistronic rRNA transcript (SSU-rRNA, 5.8S rRNA, LSU-rRNA)"/>
    <property type="evidence" value="ECO:0007669"/>
    <property type="project" value="UniProtKB-UniRule"/>
</dbReference>
<dbReference type="PROSITE" id="PS00678">
    <property type="entry name" value="WD_REPEATS_1"/>
    <property type="match status" value="2"/>
</dbReference>
<feature type="repeat" description="WD" evidence="7">
    <location>
        <begin position="502"/>
        <end position="534"/>
    </location>
</feature>
<sequence>MNAILLLSFILCANEVLSQDGYGLRPFESFEPKVGHQSQQRYDLDSNELDDQIISRGGEDSESLSTPLRSSAPDVMPGASYVMQSEKFVTPEYRSHWNRFSHLHDQHESNTSRVCLRVRWGPFVMHFKCHFMSNQHFNDWIPICLIIASYFLFYRTNFRLRRQHINSGHVIRKPHSMQSMDTNESEDKSCRQFVANFVTKDQRLSIPSVPYSLNGSTHALDLNALIKTLLAEDNDHQNDVNLEEIDFDFAINGKLLRLSIEEFVENERLVAENQIEIEFFVKSCPPKPHNSLLHDDWVSCVDCTHNWIISGCYDNSVHIWDLNNDGSHKIAIPAHLAPVKDIQWIGGHLDDGSDDHMFVSSSHDETAIVWKWNSLSNQVEYLFSCRGHSRSVDCVDVNNDLLATGSYDQMLKIWSLVDDKKETESSEASTSQKKMKKNDGSVSGDRNRTPIITLSGHKEAVTSCAWMKESTTGDTSVVNIATTSMDNTIRLWDIEVGESKQTLTSNKAFLSISYSPLNHCLITGSCDRHIRLWDPRASTGSLVAGVYSSHQSWVSSIDFSKTNEFQFISGSYDNIVKQWDIRSPDAPLYDLIGHDDKVLCVNWSSDEYMISGSADNQLKIFSNSDKKSIK</sequence>
<evidence type="ECO:0000256" key="7">
    <source>
        <dbReference type="PROSITE-ProRule" id="PRU00221"/>
    </source>
</evidence>
<gene>
    <name evidence="11" type="ORF">OSB1V03_LOCUS5998</name>
</gene>
<feature type="signal peptide" evidence="9">
    <location>
        <begin position="1"/>
        <end position="18"/>
    </location>
</feature>
<dbReference type="FunFam" id="2.130.10.10:FF:001898">
    <property type="entry name" value="Ribosome biogenesis protein WDR12 homolog"/>
    <property type="match status" value="1"/>
</dbReference>
<dbReference type="InterPro" id="IPR001680">
    <property type="entry name" value="WD40_rpt"/>
</dbReference>
<keyword evidence="3 7" id="KW-0853">WD repeat</keyword>
<feature type="repeat" description="WD" evidence="7">
    <location>
        <begin position="385"/>
        <end position="424"/>
    </location>
</feature>
<organism evidence="11">
    <name type="scientific">Medioppia subpectinata</name>
    <dbReference type="NCBI Taxonomy" id="1979941"/>
    <lineage>
        <taxon>Eukaryota</taxon>
        <taxon>Metazoa</taxon>
        <taxon>Ecdysozoa</taxon>
        <taxon>Arthropoda</taxon>
        <taxon>Chelicerata</taxon>
        <taxon>Arachnida</taxon>
        <taxon>Acari</taxon>
        <taxon>Acariformes</taxon>
        <taxon>Sarcoptiformes</taxon>
        <taxon>Oribatida</taxon>
        <taxon>Brachypylina</taxon>
        <taxon>Oppioidea</taxon>
        <taxon>Oppiidae</taxon>
        <taxon>Medioppia</taxon>
    </lineage>
</organism>
<comment type="subcellular location">
    <subcellularLocation>
        <location evidence="6">Nucleus</location>
        <location evidence="6">Nucleolus</location>
    </subcellularLocation>
    <subcellularLocation>
        <location evidence="6">Nucleus</location>
        <location evidence="6">Nucleoplasm</location>
    </subcellularLocation>
</comment>
<accession>A0A7R9PYK4</accession>
<reference evidence="11" key="1">
    <citation type="submission" date="2020-11" db="EMBL/GenBank/DDBJ databases">
        <authorList>
            <person name="Tran Van P."/>
        </authorList>
    </citation>
    <scope>NUCLEOTIDE SEQUENCE</scope>
</reference>
<feature type="region of interest" description="Disordered" evidence="8">
    <location>
        <begin position="422"/>
        <end position="449"/>
    </location>
</feature>
<feature type="repeat" description="WD" evidence="7">
    <location>
        <begin position="547"/>
        <end position="583"/>
    </location>
</feature>
<keyword evidence="9" id="KW-0732">Signal</keyword>
<feature type="domain" description="NLE" evidence="10">
    <location>
        <begin position="195"/>
        <end position="264"/>
    </location>
</feature>
<evidence type="ECO:0000256" key="4">
    <source>
        <dbReference type="ARBA" id="ARBA00022737"/>
    </source>
</evidence>
<dbReference type="Pfam" id="PF08154">
    <property type="entry name" value="NLE"/>
    <property type="match status" value="1"/>
</dbReference>
<dbReference type="CDD" id="cd00200">
    <property type="entry name" value="WD40"/>
    <property type="match status" value="1"/>
</dbReference>
<evidence type="ECO:0000256" key="3">
    <source>
        <dbReference type="ARBA" id="ARBA00022574"/>
    </source>
</evidence>
<dbReference type="GO" id="GO:0005730">
    <property type="term" value="C:nucleolus"/>
    <property type="evidence" value="ECO:0007669"/>
    <property type="project" value="UniProtKB-SubCell"/>
</dbReference>
<evidence type="ECO:0000256" key="5">
    <source>
        <dbReference type="ARBA" id="ARBA00023242"/>
    </source>
</evidence>
<keyword evidence="12" id="KW-1185">Reference proteome</keyword>
<dbReference type="PROSITE" id="PS50082">
    <property type="entry name" value="WD_REPEATS_2"/>
    <property type="match status" value="5"/>
</dbReference>
<dbReference type="SUPFAM" id="SSF50978">
    <property type="entry name" value="WD40 repeat-like"/>
    <property type="match status" value="1"/>
</dbReference>
<feature type="chain" id="PRO_5035592964" description="Ribosome biogenesis protein WDR12 homolog" evidence="9">
    <location>
        <begin position="19"/>
        <end position="630"/>
    </location>
</feature>
<keyword evidence="4" id="KW-0677">Repeat</keyword>
<evidence type="ECO:0000256" key="2">
    <source>
        <dbReference type="ARBA" id="ARBA00022552"/>
    </source>
</evidence>
<keyword evidence="5 6" id="KW-0539">Nucleus</keyword>
<dbReference type="PROSITE" id="PS50294">
    <property type="entry name" value="WD_REPEATS_REGION"/>
    <property type="match status" value="3"/>
</dbReference>
<dbReference type="InterPro" id="IPR028599">
    <property type="entry name" value="WDR12/Ytm1"/>
</dbReference>
<dbReference type="HAMAP" id="MF_03029">
    <property type="entry name" value="WDR12"/>
    <property type="match status" value="1"/>
</dbReference>
<dbReference type="InterPro" id="IPR036322">
    <property type="entry name" value="WD40_repeat_dom_sf"/>
</dbReference>
<dbReference type="SMART" id="SM00320">
    <property type="entry name" value="WD40"/>
    <property type="match status" value="7"/>
</dbReference>
<dbReference type="InterPro" id="IPR015943">
    <property type="entry name" value="WD40/YVTN_repeat-like_dom_sf"/>
</dbReference>
<dbReference type="PANTHER" id="PTHR19855:SF11">
    <property type="entry name" value="RIBOSOME BIOGENESIS PROTEIN WDR12"/>
    <property type="match status" value="1"/>
</dbReference>
<dbReference type="EMBL" id="CAJPIZ010003154">
    <property type="protein sequence ID" value="CAG2105994.1"/>
    <property type="molecule type" value="Genomic_DNA"/>
</dbReference>
<proteinExistence type="inferred from homology"/>
<feature type="repeat" description="WD" evidence="7">
    <location>
        <begin position="591"/>
        <end position="630"/>
    </location>
</feature>